<organism evidence="5 6">
    <name type="scientific">Fraxinus pennsylvanica</name>
    <dbReference type="NCBI Taxonomy" id="56036"/>
    <lineage>
        <taxon>Eukaryota</taxon>
        <taxon>Viridiplantae</taxon>
        <taxon>Streptophyta</taxon>
        <taxon>Embryophyta</taxon>
        <taxon>Tracheophyta</taxon>
        <taxon>Spermatophyta</taxon>
        <taxon>Magnoliopsida</taxon>
        <taxon>eudicotyledons</taxon>
        <taxon>Gunneridae</taxon>
        <taxon>Pentapetalae</taxon>
        <taxon>asterids</taxon>
        <taxon>lamiids</taxon>
        <taxon>Lamiales</taxon>
        <taxon>Oleaceae</taxon>
        <taxon>Oleeae</taxon>
        <taxon>Fraxinus</taxon>
    </lineage>
</organism>
<dbReference type="EMBL" id="OU503049">
    <property type="protein sequence ID" value="CAI9776026.1"/>
    <property type="molecule type" value="Genomic_DNA"/>
</dbReference>
<dbReference type="PROSITE" id="PS51375">
    <property type="entry name" value="PPR"/>
    <property type="match status" value="3"/>
</dbReference>
<accession>A0AAD1ZUF6</accession>
<dbReference type="PANTHER" id="PTHR47926:SF464">
    <property type="entry name" value="DYW DOMAIN-CONTAINING PROTEIN"/>
    <property type="match status" value="1"/>
</dbReference>
<protein>
    <recommendedName>
        <fullName evidence="4">DYW domain-containing protein</fullName>
    </recommendedName>
</protein>
<dbReference type="InterPro" id="IPR032867">
    <property type="entry name" value="DYW_dom"/>
</dbReference>
<comment type="similarity">
    <text evidence="1">Belongs to the PPR family. PCMP-H subfamily.</text>
</comment>
<dbReference type="PANTHER" id="PTHR47926">
    <property type="entry name" value="PENTATRICOPEPTIDE REPEAT-CONTAINING PROTEIN"/>
    <property type="match status" value="1"/>
</dbReference>
<dbReference type="InterPro" id="IPR002885">
    <property type="entry name" value="PPR_rpt"/>
</dbReference>
<name>A0AAD1ZUF6_9LAMI</name>
<feature type="domain" description="DYW" evidence="4">
    <location>
        <begin position="476"/>
        <end position="562"/>
    </location>
</feature>
<feature type="repeat" description="PPR" evidence="3">
    <location>
        <begin position="128"/>
        <end position="158"/>
    </location>
</feature>
<dbReference type="InterPro" id="IPR046848">
    <property type="entry name" value="E_motif"/>
</dbReference>
<dbReference type="GO" id="GO:0003723">
    <property type="term" value="F:RNA binding"/>
    <property type="evidence" value="ECO:0007669"/>
    <property type="project" value="InterPro"/>
</dbReference>
<dbReference type="Pfam" id="PF13041">
    <property type="entry name" value="PPR_2"/>
    <property type="match status" value="1"/>
</dbReference>
<evidence type="ECO:0000313" key="5">
    <source>
        <dbReference type="EMBL" id="CAI9776026.1"/>
    </source>
</evidence>
<dbReference type="FunFam" id="1.25.40.10:FF:000090">
    <property type="entry name" value="Pentatricopeptide repeat-containing protein, chloroplastic"/>
    <property type="match status" value="1"/>
</dbReference>
<proteinExistence type="inferred from homology"/>
<keyword evidence="6" id="KW-1185">Reference proteome</keyword>
<evidence type="ECO:0000256" key="1">
    <source>
        <dbReference type="ARBA" id="ARBA00006643"/>
    </source>
</evidence>
<dbReference type="Pfam" id="PF01535">
    <property type="entry name" value="PPR"/>
    <property type="match status" value="4"/>
</dbReference>
<dbReference type="InterPro" id="IPR011990">
    <property type="entry name" value="TPR-like_helical_dom_sf"/>
</dbReference>
<dbReference type="AlphaFoldDB" id="A0AAD1ZUF6"/>
<dbReference type="NCBIfam" id="TIGR00756">
    <property type="entry name" value="PPR"/>
    <property type="match status" value="4"/>
</dbReference>
<dbReference type="GO" id="GO:0009451">
    <property type="term" value="P:RNA modification"/>
    <property type="evidence" value="ECO:0007669"/>
    <property type="project" value="InterPro"/>
</dbReference>
<dbReference type="Pfam" id="PF20431">
    <property type="entry name" value="E_motif"/>
    <property type="match status" value="1"/>
</dbReference>
<gene>
    <name evidence="5" type="ORF">FPE_LOCUS23456</name>
</gene>
<evidence type="ECO:0000259" key="4">
    <source>
        <dbReference type="Pfam" id="PF14432"/>
    </source>
</evidence>
<evidence type="ECO:0000256" key="3">
    <source>
        <dbReference type="PROSITE-ProRule" id="PRU00708"/>
    </source>
</evidence>
<dbReference type="GO" id="GO:0008270">
    <property type="term" value="F:zinc ion binding"/>
    <property type="evidence" value="ECO:0007669"/>
    <property type="project" value="InterPro"/>
</dbReference>
<dbReference type="Gene3D" id="1.25.40.10">
    <property type="entry name" value="Tetratricopeptide repeat domain"/>
    <property type="match status" value="4"/>
</dbReference>
<evidence type="ECO:0000313" key="6">
    <source>
        <dbReference type="Proteomes" id="UP000834106"/>
    </source>
</evidence>
<dbReference type="InterPro" id="IPR046960">
    <property type="entry name" value="PPR_At4g14850-like_plant"/>
</dbReference>
<reference evidence="5" key="1">
    <citation type="submission" date="2023-05" db="EMBL/GenBank/DDBJ databases">
        <authorList>
            <person name="Huff M."/>
        </authorList>
    </citation>
    <scope>NUCLEOTIDE SEQUENCE</scope>
</reference>
<feature type="repeat" description="PPR" evidence="3">
    <location>
        <begin position="261"/>
        <end position="295"/>
    </location>
</feature>
<sequence length="652" mass="73433">MNSLETNIDPRRAHAKAIKSCRSPTPQNIFFFNNLITLYSKSNLHSSALHLFHSIPCPNTVTWASIISAFSHSSTAFRLFLSMLRHPTRSSPSARTFATLFRTCSLLPDYIFGFQLHALVVKFSLQENPFTGSGLVSLYCKTGDVDSAGKVFDEMCEKDGVCFAAMINGLARNQRPIDALRYFVEMRREDVLSNAYSVSGALCAGSGMTMLEQCRIIHGHAMVTGLDLDVIVGTALIDGYGKCGVLEDARKVFNELGMEINLVGFNAMMAGYAQYGDKDCVIELFGLMESRGMKPDEYSFLAVLTAFYNAGMTIETERWFNKMEIEYKLKPWIEHYTCLAGALGRAGRLETAEKIALTMPYEPDAAVWRVLLSSCMNHENASIAWRMSERLQAIDPNDDSAHVILANVFASAGRWDEVKGVWNIMKDRNVKKEVGRSWMEVQGAVHVFFSGDRKHVRNKEIYAKLAELMEEIEKLGYVPIWEEMLHNLEKNEKREMLSYHSEKLAVAFGLLSGVTPPGKALRIIKNLRICKDCHEAFKYISRIVETEIIVRDVRRYHRFLNATLGVEAALIVFSLAQELEPSLHPLLYDPISSVMAMKRMELDHPAWNTDKFVAWSSLQIQSCYIFGLDAKGLVQVDPPILTTLTGVRSLKF</sequence>
<evidence type="ECO:0000256" key="2">
    <source>
        <dbReference type="ARBA" id="ARBA00022737"/>
    </source>
</evidence>
<feature type="repeat" description="PPR" evidence="3">
    <location>
        <begin position="159"/>
        <end position="193"/>
    </location>
</feature>
<dbReference type="Pfam" id="PF14432">
    <property type="entry name" value="DYW_deaminase"/>
    <property type="match status" value="1"/>
</dbReference>
<keyword evidence="2" id="KW-0677">Repeat</keyword>
<dbReference type="Proteomes" id="UP000834106">
    <property type="component" value="Chromosome 14"/>
</dbReference>